<dbReference type="SUPFAM" id="SSF89796">
    <property type="entry name" value="CoA-transferase family III (CaiB/BaiF)"/>
    <property type="match status" value="1"/>
</dbReference>
<dbReference type="GO" id="GO:0016740">
    <property type="term" value="F:transferase activity"/>
    <property type="evidence" value="ECO:0007669"/>
    <property type="project" value="UniProtKB-KW"/>
</dbReference>
<dbReference type="EMBL" id="CP051006">
    <property type="protein sequence ID" value="QNT91130.1"/>
    <property type="molecule type" value="Genomic_DNA"/>
</dbReference>
<dbReference type="KEGG" id="sgf:HEP81_00796"/>
<keyword evidence="1" id="KW-0808">Transferase</keyword>
<sequence length="104" mass="11275">MTAGIAEALRRRAVDGGGYRVHVSLSRVALWILSMGVFDTSYAEEIAGTGELHAYPDPEVFTAETPLGHCQGVTDQVKMSDTPGTYRQVLVPRGSQRAQWLPTA</sequence>
<organism evidence="1 2">
    <name type="scientific">Streptomyces griseofuscus</name>
    <dbReference type="NCBI Taxonomy" id="146922"/>
    <lineage>
        <taxon>Bacteria</taxon>
        <taxon>Bacillati</taxon>
        <taxon>Actinomycetota</taxon>
        <taxon>Actinomycetes</taxon>
        <taxon>Kitasatosporales</taxon>
        <taxon>Streptomycetaceae</taxon>
        <taxon>Streptomyces</taxon>
    </lineage>
</organism>
<protein>
    <submittedName>
        <fullName evidence="1">Acyl-CoA transferase/carnitine dehydratase</fullName>
    </submittedName>
</protein>
<dbReference type="InterPro" id="IPR023606">
    <property type="entry name" value="CoA-Trfase_III_dom_1_sf"/>
</dbReference>
<dbReference type="Proteomes" id="UP000516422">
    <property type="component" value="Chromosome"/>
</dbReference>
<dbReference type="RefSeq" id="WP_051850244.1">
    <property type="nucleotide sequence ID" value="NZ_CP051006.1"/>
</dbReference>
<dbReference type="AlphaFoldDB" id="A0A7H1PSV0"/>
<reference evidence="1 2" key="1">
    <citation type="submission" date="2020-04" db="EMBL/GenBank/DDBJ databases">
        <title>Characterization and engineering of Streptomyces griseofuscus DSM40191 as a potential heterologous host for expression of BGCs.</title>
        <authorList>
            <person name="Gren T."/>
            <person name="Whitford C.M."/>
            <person name="Mohite O.S."/>
            <person name="Joergensen T.S."/>
            <person name="Nielsen J.B."/>
            <person name="Lee S.Y."/>
            <person name="Weber T."/>
        </authorList>
    </citation>
    <scope>NUCLEOTIDE SEQUENCE [LARGE SCALE GENOMIC DNA]</scope>
    <source>
        <strain evidence="1 2">DSM 40191</strain>
    </source>
</reference>
<name>A0A7H1PSV0_9ACTN</name>
<evidence type="ECO:0000313" key="1">
    <source>
        <dbReference type="EMBL" id="QNT91130.1"/>
    </source>
</evidence>
<gene>
    <name evidence="1" type="ORF">HEP81_00796</name>
</gene>
<accession>A0A7H1PSV0</accession>
<proteinExistence type="predicted"/>
<dbReference type="GeneID" id="91467734"/>
<dbReference type="Gene3D" id="3.40.50.10540">
    <property type="entry name" value="Crotonobetainyl-coa:carnitine coa-transferase, domain 1"/>
    <property type="match status" value="1"/>
</dbReference>
<evidence type="ECO:0000313" key="2">
    <source>
        <dbReference type="Proteomes" id="UP000516422"/>
    </source>
</evidence>